<name>A0A8J2XLJ5_9MICO</name>
<dbReference type="InterPro" id="IPR004681">
    <property type="entry name" value="TRAP_DctM"/>
</dbReference>
<gene>
    <name evidence="9" type="ORF">GCM10011333_28040</name>
</gene>
<organism evidence="9 10">
    <name type="scientific">Sediminivirga luteola</name>
    <dbReference type="NCBI Taxonomy" id="1774748"/>
    <lineage>
        <taxon>Bacteria</taxon>
        <taxon>Bacillati</taxon>
        <taxon>Actinomycetota</taxon>
        <taxon>Actinomycetes</taxon>
        <taxon>Micrococcales</taxon>
        <taxon>Brevibacteriaceae</taxon>
        <taxon>Sediminivirga</taxon>
    </lineage>
</organism>
<feature type="transmembrane region" description="Helical" evidence="7">
    <location>
        <begin position="400"/>
        <end position="421"/>
    </location>
</feature>
<evidence type="ECO:0000313" key="10">
    <source>
        <dbReference type="Proteomes" id="UP000616114"/>
    </source>
</evidence>
<keyword evidence="2" id="KW-1003">Cell membrane</keyword>
<dbReference type="InterPro" id="IPR010656">
    <property type="entry name" value="DctM"/>
</dbReference>
<feature type="transmembrane region" description="Helical" evidence="7">
    <location>
        <begin position="242"/>
        <end position="260"/>
    </location>
</feature>
<keyword evidence="4 7" id="KW-0812">Transmembrane</keyword>
<dbReference type="PIRSF" id="PIRSF006066">
    <property type="entry name" value="HI0050"/>
    <property type="match status" value="1"/>
</dbReference>
<feature type="transmembrane region" description="Helical" evidence="7">
    <location>
        <begin position="314"/>
        <end position="344"/>
    </location>
</feature>
<feature type="domain" description="TRAP C4-dicarboxylate transport system permease DctM subunit" evidence="8">
    <location>
        <begin position="10"/>
        <end position="415"/>
    </location>
</feature>
<evidence type="ECO:0000256" key="7">
    <source>
        <dbReference type="SAM" id="Phobius"/>
    </source>
</evidence>
<dbReference type="GO" id="GO:0022857">
    <property type="term" value="F:transmembrane transporter activity"/>
    <property type="evidence" value="ECO:0007669"/>
    <property type="project" value="TreeGrafter"/>
</dbReference>
<keyword evidence="6 7" id="KW-0472">Membrane</keyword>
<protein>
    <submittedName>
        <fullName evidence="9">Permease</fullName>
    </submittedName>
</protein>
<feature type="transmembrane region" description="Helical" evidence="7">
    <location>
        <begin position="356"/>
        <end position="380"/>
    </location>
</feature>
<feature type="transmembrane region" description="Helical" evidence="7">
    <location>
        <begin position="6"/>
        <end position="36"/>
    </location>
</feature>
<dbReference type="NCBIfam" id="TIGR00786">
    <property type="entry name" value="dctM"/>
    <property type="match status" value="1"/>
</dbReference>
<feature type="transmembrane region" description="Helical" evidence="7">
    <location>
        <begin position="158"/>
        <end position="191"/>
    </location>
</feature>
<evidence type="ECO:0000259" key="8">
    <source>
        <dbReference type="Pfam" id="PF06808"/>
    </source>
</evidence>
<feature type="transmembrane region" description="Helical" evidence="7">
    <location>
        <begin position="272"/>
        <end position="294"/>
    </location>
</feature>
<sequence>MTMTIVWMVLALLILLVLRVPVAIALLVPSLIYVLLDPTASLQLAAQQTLSGVNSFPLLAVPLFIMLGNIANVSGISDRLFNAATALIGHVRGSLGYVNVATSFGFAWMSGAAISDAAALGRVQVPAMTKRGYGEGFSVGLTASSSLIAPILPPSIPAIIYAVTAGLSVGALFVAGVLPALLLVTVLCLVVWWSTRKDDGLRLAAVRGRERWLPVLSALPALGAAVVVLGGILGGFFTPTEAAGIGVLYMLALSACYRTLTRANLTRIVSSTVETGGAVLLIVCAAALFGWVLARERAPQLAAEAIFSLTSSPIVFLLLLNLLLIVVGAVLEPTAAILILVPVLAPVATQFGLDPLHIAMVIIFNLMLGLLTPPVGLVLFVLSSVTDIPVSRVIRGAVPFYVPLLLVLLIVTFFPFFTTWLPGLVR</sequence>
<dbReference type="PANTHER" id="PTHR33362">
    <property type="entry name" value="SIALIC ACID TRAP TRANSPORTER PERMEASE PROTEIN SIAT-RELATED"/>
    <property type="match status" value="1"/>
</dbReference>
<evidence type="ECO:0000256" key="5">
    <source>
        <dbReference type="ARBA" id="ARBA00022989"/>
    </source>
</evidence>
<dbReference type="EMBL" id="BMFY01000014">
    <property type="protein sequence ID" value="GGA23411.1"/>
    <property type="molecule type" value="Genomic_DNA"/>
</dbReference>
<comment type="caution">
    <text evidence="9">The sequence shown here is derived from an EMBL/GenBank/DDBJ whole genome shotgun (WGS) entry which is preliminary data.</text>
</comment>
<accession>A0A8J2XLJ5</accession>
<dbReference type="Pfam" id="PF06808">
    <property type="entry name" value="DctM"/>
    <property type="match status" value="1"/>
</dbReference>
<evidence type="ECO:0000256" key="1">
    <source>
        <dbReference type="ARBA" id="ARBA00004429"/>
    </source>
</evidence>
<evidence type="ECO:0000256" key="2">
    <source>
        <dbReference type="ARBA" id="ARBA00022475"/>
    </source>
</evidence>
<comment type="subcellular location">
    <subcellularLocation>
        <location evidence="1">Cell inner membrane</location>
        <topology evidence="1">Multi-pass membrane protein</topology>
    </subcellularLocation>
</comment>
<dbReference type="GO" id="GO:0005886">
    <property type="term" value="C:plasma membrane"/>
    <property type="evidence" value="ECO:0007669"/>
    <property type="project" value="UniProtKB-SubCell"/>
</dbReference>
<proteinExistence type="predicted"/>
<evidence type="ECO:0000256" key="4">
    <source>
        <dbReference type="ARBA" id="ARBA00022692"/>
    </source>
</evidence>
<evidence type="ECO:0000256" key="6">
    <source>
        <dbReference type="ARBA" id="ARBA00023136"/>
    </source>
</evidence>
<dbReference type="Proteomes" id="UP000616114">
    <property type="component" value="Unassembled WGS sequence"/>
</dbReference>
<keyword evidence="5 7" id="KW-1133">Transmembrane helix</keyword>
<feature type="transmembrane region" description="Helical" evidence="7">
    <location>
        <begin position="56"/>
        <end position="76"/>
    </location>
</feature>
<feature type="transmembrane region" description="Helical" evidence="7">
    <location>
        <begin position="212"/>
        <end position="236"/>
    </location>
</feature>
<reference evidence="9" key="2">
    <citation type="submission" date="2020-09" db="EMBL/GenBank/DDBJ databases">
        <authorList>
            <person name="Sun Q."/>
            <person name="Zhou Y."/>
        </authorList>
    </citation>
    <scope>NUCLEOTIDE SEQUENCE</scope>
    <source>
        <strain evidence="9">CGMCC 1.12785</strain>
    </source>
</reference>
<evidence type="ECO:0000313" key="9">
    <source>
        <dbReference type="EMBL" id="GGA23411.1"/>
    </source>
</evidence>
<dbReference type="PANTHER" id="PTHR33362:SF3">
    <property type="entry name" value="SIALIC ACID TRAP TRANSPORTER PERMEASE PROTEIN SIAT"/>
    <property type="match status" value="1"/>
</dbReference>
<dbReference type="AlphaFoldDB" id="A0A8J2XLJ5"/>
<keyword evidence="3" id="KW-0997">Cell inner membrane</keyword>
<keyword evidence="10" id="KW-1185">Reference proteome</keyword>
<feature type="transmembrane region" description="Helical" evidence="7">
    <location>
        <begin position="96"/>
        <end position="120"/>
    </location>
</feature>
<evidence type="ECO:0000256" key="3">
    <source>
        <dbReference type="ARBA" id="ARBA00022519"/>
    </source>
</evidence>
<reference evidence="9" key="1">
    <citation type="journal article" date="2014" name="Int. J. Syst. Evol. Microbiol.">
        <title>Complete genome sequence of Corynebacterium casei LMG S-19264T (=DSM 44701T), isolated from a smear-ripened cheese.</title>
        <authorList>
            <consortium name="US DOE Joint Genome Institute (JGI-PGF)"/>
            <person name="Walter F."/>
            <person name="Albersmeier A."/>
            <person name="Kalinowski J."/>
            <person name="Ruckert C."/>
        </authorList>
    </citation>
    <scope>NUCLEOTIDE SEQUENCE</scope>
    <source>
        <strain evidence="9">CGMCC 1.12785</strain>
    </source>
</reference>